<organism evidence="4 5">
    <name type="scientific">Psychroserpens algicola</name>
    <dbReference type="NCBI Taxonomy" id="1719034"/>
    <lineage>
        <taxon>Bacteria</taxon>
        <taxon>Pseudomonadati</taxon>
        <taxon>Bacteroidota</taxon>
        <taxon>Flavobacteriia</taxon>
        <taxon>Flavobacteriales</taxon>
        <taxon>Flavobacteriaceae</taxon>
        <taxon>Psychroserpens</taxon>
    </lineage>
</organism>
<evidence type="ECO:0000256" key="1">
    <source>
        <dbReference type="ARBA" id="ARBA00022729"/>
    </source>
</evidence>
<evidence type="ECO:0000313" key="4">
    <source>
        <dbReference type="EMBL" id="MCK8482237.1"/>
    </source>
</evidence>
<sequence length="282" mass="30150">MSYKLYILFTFLTVNTLNAQYFGGSDDGSDQSVLNGSRLNGNIASFSVLYQGSSGDGHNAAKNQVLLSQNTFEIYNGSSGDGFSKMSTVYTISGSDLSRLYFGNSGDGHSQKKYQTILNGSDLTMIYTGSSGDGADKDFAFGQLLNGVIDIIFRGGSGDGFASRLSNDNFLSGVMLLLYQGGSGDGFATNSYTTNLSLDVAEYLIKMDVLLYPNPASQIVTIKPNDGILITSVDVYDISGKKIGIKLSPENSLDVSNLADGVYLVNIFSESGEITKRLIVKK</sequence>
<dbReference type="RefSeq" id="WP_248413962.1">
    <property type="nucleotide sequence ID" value="NZ_JALPQF010000025.1"/>
</dbReference>
<keyword evidence="1 2" id="KW-0732">Signal</keyword>
<feature type="chain" id="PRO_5046702281" evidence="2">
    <location>
        <begin position="20"/>
        <end position="282"/>
    </location>
</feature>
<dbReference type="EMBL" id="JALPQF010000025">
    <property type="protein sequence ID" value="MCK8482237.1"/>
    <property type="molecule type" value="Genomic_DNA"/>
</dbReference>
<reference evidence="4" key="1">
    <citation type="submission" date="2022-04" db="EMBL/GenBank/DDBJ databases">
        <authorList>
            <person name="Ren T."/>
        </authorList>
    </citation>
    <scope>NUCLEOTIDE SEQUENCE</scope>
    <source>
        <strain evidence="4">F63249</strain>
    </source>
</reference>
<accession>A0ABT0HCZ5</accession>
<comment type="caution">
    <text evidence="4">The sequence shown here is derived from an EMBL/GenBank/DDBJ whole genome shotgun (WGS) entry which is preliminary data.</text>
</comment>
<evidence type="ECO:0000256" key="2">
    <source>
        <dbReference type="SAM" id="SignalP"/>
    </source>
</evidence>
<dbReference type="Proteomes" id="UP001203687">
    <property type="component" value="Unassembled WGS sequence"/>
</dbReference>
<feature type="domain" description="Secretion system C-terminal sorting" evidence="3">
    <location>
        <begin position="211"/>
        <end position="280"/>
    </location>
</feature>
<gene>
    <name evidence="4" type="ORF">MUY34_16520</name>
</gene>
<protein>
    <submittedName>
        <fullName evidence="4">T9SS type A sorting domain-containing protein</fullName>
    </submittedName>
</protein>
<feature type="signal peptide" evidence="2">
    <location>
        <begin position="1"/>
        <end position="19"/>
    </location>
</feature>
<dbReference type="Pfam" id="PF18962">
    <property type="entry name" value="Por_Secre_tail"/>
    <property type="match status" value="1"/>
</dbReference>
<keyword evidence="5" id="KW-1185">Reference proteome</keyword>
<evidence type="ECO:0000259" key="3">
    <source>
        <dbReference type="Pfam" id="PF18962"/>
    </source>
</evidence>
<evidence type="ECO:0000313" key="5">
    <source>
        <dbReference type="Proteomes" id="UP001203687"/>
    </source>
</evidence>
<name>A0ABT0HCZ5_9FLAO</name>
<proteinExistence type="predicted"/>
<dbReference type="NCBIfam" id="TIGR04183">
    <property type="entry name" value="Por_Secre_tail"/>
    <property type="match status" value="1"/>
</dbReference>
<dbReference type="InterPro" id="IPR026444">
    <property type="entry name" value="Secre_tail"/>
</dbReference>